<dbReference type="Proteomes" id="UP000433876">
    <property type="component" value="Unassembled WGS sequence"/>
</dbReference>
<proteinExistence type="predicted"/>
<dbReference type="AlphaFoldDB" id="A0A8S8ZLZ5"/>
<comment type="caution">
    <text evidence="2">The sequence shown here is derived from an EMBL/GenBank/DDBJ whole genome shotgun (WGS) entry which is preliminary data.</text>
</comment>
<reference evidence="2 3" key="1">
    <citation type="submission" date="2017-07" db="EMBL/GenBank/DDBJ databases">
        <title>Genome sequence of the Sordaria macrospora wild type strain R19027.</title>
        <authorList>
            <person name="Nowrousian M."/>
            <person name="Teichert I."/>
            <person name="Kueck U."/>
        </authorList>
    </citation>
    <scope>NUCLEOTIDE SEQUENCE [LARGE SCALE GENOMIC DNA]</scope>
    <source>
        <strain evidence="2 3">R19027</strain>
        <tissue evidence="2">Mycelium</tissue>
    </source>
</reference>
<sequence>MSQTPAEALDRALTGITIGRGSLTDEQLNNAVNRLARQVSVNQDRPEVVLAPLAVAREHLKAEHEEFLCESESLDAQIKQIDAEKQALAHEKSVMDRERQALDAEEKKLFVERQHLKAEKRIVRARHEALVQGSVQVPREEESTKEQTQQGKSQVSRGPNIQHVMALYNFRHVEAITFFGVSV</sequence>
<evidence type="ECO:0000313" key="3">
    <source>
        <dbReference type="Proteomes" id="UP000433876"/>
    </source>
</evidence>
<protein>
    <submittedName>
        <fullName evidence="2">Uncharacterized protein</fullName>
    </submittedName>
</protein>
<dbReference type="VEuPathDB" id="FungiDB:SMAC_09670"/>
<organism evidence="2 3">
    <name type="scientific">Sordaria macrospora</name>
    <dbReference type="NCBI Taxonomy" id="5147"/>
    <lineage>
        <taxon>Eukaryota</taxon>
        <taxon>Fungi</taxon>
        <taxon>Dikarya</taxon>
        <taxon>Ascomycota</taxon>
        <taxon>Pezizomycotina</taxon>
        <taxon>Sordariomycetes</taxon>
        <taxon>Sordariomycetidae</taxon>
        <taxon>Sordariales</taxon>
        <taxon>Sordariaceae</taxon>
        <taxon>Sordaria</taxon>
    </lineage>
</organism>
<feature type="region of interest" description="Disordered" evidence="1">
    <location>
        <begin position="134"/>
        <end position="157"/>
    </location>
</feature>
<gene>
    <name evidence="2" type="ORF">SMACR_09670</name>
</gene>
<dbReference type="EMBL" id="NMPR01000107">
    <property type="protein sequence ID" value="KAA8630338.1"/>
    <property type="molecule type" value="Genomic_DNA"/>
</dbReference>
<feature type="compositionally biased region" description="Polar residues" evidence="1">
    <location>
        <begin position="146"/>
        <end position="157"/>
    </location>
</feature>
<name>A0A8S8ZLZ5_SORMA</name>
<accession>A0A8S8ZLZ5</accession>
<evidence type="ECO:0000256" key="1">
    <source>
        <dbReference type="SAM" id="MobiDB-lite"/>
    </source>
</evidence>
<evidence type="ECO:0000313" key="2">
    <source>
        <dbReference type="EMBL" id="KAA8630338.1"/>
    </source>
</evidence>